<dbReference type="EMBL" id="CP114014">
    <property type="protein sequence ID" value="XAY04797.1"/>
    <property type="molecule type" value="Genomic_DNA"/>
</dbReference>
<evidence type="ECO:0000259" key="14">
    <source>
        <dbReference type="Pfam" id="PF02163"/>
    </source>
</evidence>
<comment type="similarity">
    <text evidence="3">Belongs to the peptidase M50B family.</text>
</comment>
<evidence type="ECO:0000256" key="4">
    <source>
        <dbReference type="ARBA" id="ARBA00022670"/>
    </source>
</evidence>
<evidence type="ECO:0000256" key="9">
    <source>
        <dbReference type="ARBA" id="ARBA00022989"/>
    </source>
</evidence>
<dbReference type="PANTHER" id="PTHR39188">
    <property type="entry name" value="MEMBRANE-ASSOCIATED ZINC METALLOPROTEASE M50B"/>
    <property type="match status" value="1"/>
</dbReference>
<feature type="transmembrane region" description="Helical" evidence="13">
    <location>
        <begin position="224"/>
        <end position="254"/>
    </location>
</feature>
<evidence type="ECO:0000256" key="6">
    <source>
        <dbReference type="ARBA" id="ARBA00022723"/>
    </source>
</evidence>
<dbReference type="PANTHER" id="PTHR39188:SF3">
    <property type="entry name" value="STAGE IV SPORULATION PROTEIN FB"/>
    <property type="match status" value="1"/>
</dbReference>
<evidence type="ECO:0000256" key="3">
    <source>
        <dbReference type="ARBA" id="ARBA00007931"/>
    </source>
</evidence>
<keyword evidence="7" id="KW-0378">Hydrolase</keyword>
<keyword evidence="8" id="KW-0862">Zinc</keyword>
<proteinExistence type="inferred from homology"/>
<keyword evidence="6" id="KW-0479">Metal-binding</keyword>
<keyword evidence="11 13" id="KW-0472">Membrane</keyword>
<feature type="domain" description="Peptidase M50" evidence="14">
    <location>
        <begin position="110"/>
        <end position="181"/>
    </location>
</feature>
<dbReference type="GO" id="GO:0046872">
    <property type="term" value="F:metal ion binding"/>
    <property type="evidence" value="ECO:0007669"/>
    <property type="project" value="UniProtKB-KW"/>
</dbReference>
<keyword evidence="9 13" id="KW-1133">Transmembrane helix</keyword>
<evidence type="ECO:0000256" key="11">
    <source>
        <dbReference type="ARBA" id="ARBA00023136"/>
    </source>
</evidence>
<evidence type="ECO:0000256" key="1">
    <source>
        <dbReference type="ARBA" id="ARBA00001947"/>
    </source>
</evidence>
<feature type="transmembrane region" description="Helical" evidence="13">
    <location>
        <begin position="95"/>
        <end position="120"/>
    </location>
</feature>
<keyword evidence="5 13" id="KW-0812">Transmembrane</keyword>
<feature type="domain" description="Peptidase M50" evidence="14">
    <location>
        <begin position="182"/>
        <end position="221"/>
    </location>
</feature>
<sequence length="311" mass="33416">MDHPSSTPPPGWLPPSPPPGARPLTGTGVANNAASTTPYLDSAPSSGTAFGEPQRPWWRRLGGALFALGLLILKFGKVALLAIPKLKILTTSGTMLVSVAAYSLIWGWKFALGFVVLLFVHEMGHVIQLRREGVEASAPVFIPFMGAVVWAKSLGGNALAEARVGLAGPILGSLGAAACIPIAEASGNEMFRALAFTGFFLNLFNLLPVVPLDGGRAMAAMSPWMWFVGFFGIVLLVFLVPNPIIILIALFAGLETYRRWKTYRAGGDEQRAYYDVRPRDRILVAVVYLGLIALLVWGMDATHLERDFGDA</sequence>
<comment type="cofactor">
    <cofactor evidence="1">
        <name>Zn(2+)</name>
        <dbReference type="ChEBI" id="CHEBI:29105"/>
    </cofactor>
</comment>
<protein>
    <recommendedName>
        <fullName evidence="14">Peptidase M50 domain-containing protein</fullName>
    </recommendedName>
</protein>
<name>A0AAU7ATJ3_9ACTN</name>
<evidence type="ECO:0000313" key="15">
    <source>
        <dbReference type="EMBL" id="XAY04797.1"/>
    </source>
</evidence>
<dbReference type="KEGG" id="parq:DSM112329_01634"/>
<dbReference type="Pfam" id="PF02163">
    <property type="entry name" value="Peptidase_M50"/>
    <property type="match status" value="2"/>
</dbReference>
<keyword evidence="10" id="KW-0482">Metalloprotease</keyword>
<evidence type="ECO:0000256" key="13">
    <source>
        <dbReference type="SAM" id="Phobius"/>
    </source>
</evidence>
<feature type="compositionally biased region" description="Pro residues" evidence="12">
    <location>
        <begin position="1"/>
        <end position="21"/>
    </location>
</feature>
<evidence type="ECO:0000256" key="8">
    <source>
        <dbReference type="ARBA" id="ARBA00022833"/>
    </source>
</evidence>
<feature type="region of interest" description="Disordered" evidence="12">
    <location>
        <begin position="1"/>
        <end position="28"/>
    </location>
</feature>
<feature type="transmembrane region" description="Helical" evidence="13">
    <location>
        <begin position="190"/>
        <end position="212"/>
    </location>
</feature>
<evidence type="ECO:0000256" key="7">
    <source>
        <dbReference type="ARBA" id="ARBA00022801"/>
    </source>
</evidence>
<feature type="transmembrane region" description="Helical" evidence="13">
    <location>
        <begin position="64"/>
        <end position="83"/>
    </location>
</feature>
<reference evidence="15" key="1">
    <citation type="submission" date="2022-12" db="EMBL/GenBank/DDBJ databases">
        <title>Paraconexibacter alkalitolerans sp. nov. and Baekduia alba sp. nov., isolated from soil and emended description of the genera Paraconexibacter (Chun et al., 2020) and Baekduia (An et al., 2020).</title>
        <authorList>
            <person name="Vieira S."/>
            <person name="Huber K.J."/>
            <person name="Geppert A."/>
            <person name="Wolf J."/>
            <person name="Neumann-Schaal M."/>
            <person name="Muesken M."/>
            <person name="Overmann J."/>
        </authorList>
    </citation>
    <scope>NUCLEOTIDE SEQUENCE</scope>
    <source>
        <strain evidence="15">AEG42_29</strain>
    </source>
</reference>
<organism evidence="15">
    <name type="scientific">Paraconexibacter sp. AEG42_29</name>
    <dbReference type="NCBI Taxonomy" id="2997339"/>
    <lineage>
        <taxon>Bacteria</taxon>
        <taxon>Bacillati</taxon>
        <taxon>Actinomycetota</taxon>
        <taxon>Thermoleophilia</taxon>
        <taxon>Solirubrobacterales</taxon>
        <taxon>Paraconexibacteraceae</taxon>
        <taxon>Paraconexibacter</taxon>
    </lineage>
</organism>
<accession>A0AAU7ATJ3</accession>
<dbReference type="GO" id="GO:0006508">
    <property type="term" value="P:proteolysis"/>
    <property type="evidence" value="ECO:0007669"/>
    <property type="project" value="UniProtKB-KW"/>
</dbReference>
<keyword evidence="4" id="KW-0645">Protease</keyword>
<evidence type="ECO:0000256" key="2">
    <source>
        <dbReference type="ARBA" id="ARBA00004141"/>
    </source>
</evidence>
<dbReference type="AlphaFoldDB" id="A0AAU7ATJ3"/>
<dbReference type="RefSeq" id="WP_354701322.1">
    <property type="nucleotide sequence ID" value="NZ_CP114014.1"/>
</dbReference>
<dbReference type="InterPro" id="IPR008915">
    <property type="entry name" value="Peptidase_M50"/>
</dbReference>
<gene>
    <name evidence="15" type="ORF">DSM112329_01634</name>
</gene>
<dbReference type="GO" id="GO:0008237">
    <property type="term" value="F:metallopeptidase activity"/>
    <property type="evidence" value="ECO:0007669"/>
    <property type="project" value="UniProtKB-KW"/>
</dbReference>
<feature type="transmembrane region" description="Helical" evidence="13">
    <location>
        <begin position="282"/>
        <end position="299"/>
    </location>
</feature>
<dbReference type="GO" id="GO:0016020">
    <property type="term" value="C:membrane"/>
    <property type="evidence" value="ECO:0007669"/>
    <property type="project" value="UniProtKB-SubCell"/>
</dbReference>
<feature type="transmembrane region" description="Helical" evidence="13">
    <location>
        <begin position="163"/>
        <end position="183"/>
    </location>
</feature>
<comment type="subcellular location">
    <subcellularLocation>
        <location evidence="2">Membrane</location>
        <topology evidence="2">Multi-pass membrane protein</topology>
    </subcellularLocation>
</comment>
<evidence type="ECO:0000256" key="10">
    <source>
        <dbReference type="ARBA" id="ARBA00023049"/>
    </source>
</evidence>
<evidence type="ECO:0000256" key="5">
    <source>
        <dbReference type="ARBA" id="ARBA00022692"/>
    </source>
</evidence>
<evidence type="ECO:0000256" key="12">
    <source>
        <dbReference type="SAM" id="MobiDB-lite"/>
    </source>
</evidence>
<dbReference type="CDD" id="cd06160">
    <property type="entry name" value="S2P-M50_like_2"/>
    <property type="match status" value="1"/>
</dbReference>
<feature type="transmembrane region" description="Helical" evidence="13">
    <location>
        <begin position="132"/>
        <end position="151"/>
    </location>
</feature>